<proteinExistence type="inferred from homology"/>
<reference evidence="3 4" key="1">
    <citation type="submission" date="2023-11" db="EMBL/GenBank/DDBJ databases">
        <title>Gilvimarinus fulvus sp. nov., isolated from the surface of Kelp.</title>
        <authorList>
            <person name="Sun Y.Y."/>
            <person name="Gong Y."/>
            <person name="Du Z.J."/>
        </authorList>
    </citation>
    <scope>NUCLEOTIDE SEQUENCE [LARGE SCALE GENOMIC DNA]</scope>
    <source>
        <strain evidence="3 4">SDUM040013</strain>
    </source>
</reference>
<gene>
    <name evidence="3" type="ORF">SCD92_05875</name>
</gene>
<evidence type="ECO:0000256" key="2">
    <source>
        <dbReference type="PIRNR" id="PIRNR006221"/>
    </source>
</evidence>
<dbReference type="InterPro" id="IPR016477">
    <property type="entry name" value="Fructo-/Ketosamine-3-kinase"/>
</dbReference>
<keyword evidence="2 3" id="KW-0418">Kinase</keyword>
<keyword evidence="2" id="KW-0808">Transferase</keyword>
<evidence type="ECO:0000256" key="1">
    <source>
        <dbReference type="ARBA" id="ARBA00009460"/>
    </source>
</evidence>
<name>A0ABU4RVI1_9GAMM</name>
<dbReference type="InterPro" id="IPR011009">
    <property type="entry name" value="Kinase-like_dom_sf"/>
</dbReference>
<dbReference type="Pfam" id="PF03881">
    <property type="entry name" value="Fructosamin_kin"/>
    <property type="match status" value="1"/>
</dbReference>
<comment type="caution">
    <text evidence="3">The sequence shown here is derived from an EMBL/GenBank/DDBJ whole genome shotgun (WGS) entry which is preliminary data.</text>
</comment>
<dbReference type="Gene3D" id="3.90.1200.10">
    <property type="match status" value="1"/>
</dbReference>
<dbReference type="PANTHER" id="PTHR12149:SF8">
    <property type="entry name" value="PROTEIN-RIBULOSAMINE 3-KINASE"/>
    <property type="match status" value="1"/>
</dbReference>
<dbReference type="GO" id="GO:0016301">
    <property type="term" value="F:kinase activity"/>
    <property type="evidence" value="ECO:0007669"/>
    <property type="project" value="UniProtKB-KW"/>
</dbReference>
<dbReference type="Proteomes" id="UP001273505">
    <property type="component" value="Unassembled WGS sequence"/>
</dbReference>
<accession>A0ABU4RVI1</accession>
<dbReference type="SUPFAM" id="SSF56112">
    <property type="entry name" value="Protein kinase-like (PK-like)"/>
    <property type="match status" value="1"/>
</dbReference>
<sequence length="287" mass="32267">MFDWSQLIQEVFFGELDEKTIRAVSGGDICQSFSASNLSGVQYFLKCHRNGQLLEAEFANLQELARASVRTPKSLGYFCGADVAILLLEYISLVDTGDEYQLGVALADMHAIPAEDNMYGFKSSNFIGHTVQHNTKNQNWAEFWWQQRLRPQLAMAQQAGLATVKASSLRECSFDLLSRHQPKASLLHGDLWSGNKAYTASGEPVLFDPATYYGDRETDIAFTYVFGGFGSDFYRGYSSRWALPADAAQRRPLYNLYHMLNHYNLFGSGYEFAVNSLLRELGVLAVR</sequence>
<dbReference type="Gene3D" id="3.30.200.20">
    <property type="entry name" value="Phosphorylase Kinase, domain 1"/>
    <property type="match status" value="1"/>
</dbReference>
<organism evidence="3 4">
    <name type="scientific">Gilvimarinus gilvus</name>
    <dbReference type="NCBI Taxonomy" id="3058038"/>
    <lineage>
        <taxon>Bacteria</taxon>
        <taxon>Pseudomonadati</taxon>
        <taxon>Pseudomonadota</taxon>
        <taxon>Gammaproteobacteria</taxon>
        <taxon>Cellvibrionales</taxon>
        <taxon>Cellvibrionaceae</taxon>
        <taxon>Gilvimarinus</taxon>
    </lineage>
</organism>
<protein>
    <submittedName>
        <fullName evidence="3">Fructosamine kinase family protein</fullName>
    </submittedName>
</protein>
<dbReference type="PANTHER" id="PTHR12149">
    <property type="entry name" value="FRUCTOSAMINE 3 KINASE-RELATED PROTEIN"/>
    <property type="match status" value="1"/>
</dbReference>
<keyword evidence="4" id="KW-1185">Reference proteome</keyword>
<dbReference type="RefSeq" id="WP_302723852.1">
    <property type="nucleotide sequence ID" value="NZ_JAULRU010000705.1"/>
</dbReference>
<dbReference type="PIRSF" id="PIRSF006221">
    <property type="entry name" value="Ketosamine-3-kinase"/>
    <property type="match status" value="1"/>
</dbReference>
<evidence type="ECO:0000313" key="3">
    <source>
        <dbReference type="EMBL" id="MDX6848880.1"/>
    </source>
</evidence>
<comment type="similarity">
    <text evidence="1 2">Belongs to the fructosamine kinase family.</text>
</comment>
<evidence type="ECO:0000313" key="4">
    <source>
        <dbReference type="Proteomes" id="UP001273505"/>
    </source>
</evidence>
<dbReference type="EMBL" id="JAXAFO010000007">
    <property type="protein sequence ID" value="MDX6848880.1"/>
    <property type="molecule type" value="Genomic_DNA"/>
</dbReference>